<comment type="caution">
    <text evidence="1">The sequence shown here is derived from an EMBL/GenBank/DDBJ whole genome shotgun (WGS) entry which is preliminary data.</text>
</comment>
<gene>
    <name evidence="1" type="ORF">LCGC14_2369330</name>
</gene>
<evidence type="ECO:0000313" key="1">
    <source>
        <dbReference type="EMBL" id="KKL29019.1"/>
    </source>
</evidence>
<proteinExistence type="predicted"/>
<protein>
    <submittedName>
        <fullName evidence="1">Uncharacterized protein</fullName>
    </submittedName>
</protein>
<sequence length="98" mass="10987">MILDIVLIVSSIQRRKLTIIIMENEKQTNCCNERFIGESDVCSKCGEHAGELDDEEFQTIGITGTKQSIIANLELLKGQYGGSLTLAELIHKLENQYE</sequence>
<name>A0A0F9C427_9ZZZZ</name>
<reference evidence="1" key="1">
    <citation type="journal article" date="2015" name="Nature">
        <title>Complex archaea that bridge the gap between prokaryotes and eukaryotes.</title>
        <authorList>
            <person name="Spang A."/>
            <person name="Saw J.H."/>
            <person name="Jorgensen S.L."/>
            <person name="Zaremba-Niedzwiedzka K."/>
            <person name="Martijn J."/>
            <person name="Lind A.E."/>
            <person name="van Eijk R."/>
            <person name="Schleper C."/>
            <person name="Guy L."/>
            <person name="Ettema T.J."/>
        </authorList>
    </citation>
    <scope>NUCLEOTIDE SEQUENCE</scope>
</reference>
<accession>A0A0F9C427</accession>
<dbReference type="AlphaFoldDB" id="A0A0F9C427"/>
<organism evidence="1">
    <name type="scientific">marine sediment metagenome</name>
    <dbReference type="NCBI Taxonomy" id="412755"/>
    <lineage>
        <taxon>unclassified sequences</taxon>
        <taxon>metagenomes</taxon>
        <taxon>ecological metagenomes</taxon>
    </lineage>
</organism>
<dbReference type="EMBL" id="LAZR01034888">
    <property type="protein sequence ID" value="KKL29019.1"/>
    <property type="molecule type" value="Genomic_DNA"/>
</dbReference>